<keyword evidence="3 4" id="KW-0560">Oxidoreductase</keyword>
<keyword evidence="5" id="KW-1185">Reference proteome</keyword>
<dbReference type="PROSITE" id="PS51014">
    <property type="entry name" value="COBK_CBIJ"/>
    <property type="match status" value="1"/>
</dbReference>
<dbReference type="RefSeq" id="WP_071455497.1">
    <property type="nucleotide sequence ID" value="NZ_CP017675.1"/>
</dbReference>
<dbReference type="NCBIfam" id="TIGR00715">
    <property type="entry name" value="precor6x_red"/>
    <property type="match status" value="1"/>
</dbReference>
<gene>
    <name evidence="4" type="primary">cbiJ</name>
    <name evidence="4" type="ORF">GlitD10_2820</name>
</gene>
<accession>A0A1J0AGU1</accession>
<dbReference type="PANTHER" id="PTHR36925">
    <property type="entry name" value="COBALT-PRECORRIN-6A REDUCTASE"/>
    <property type="match status" value="1"/>
</dbReference>
<evidence type="ECO:0000313" key="4">
    <source>
        <dbReference type="EMBL" id="APB35164.1"/>
    </source>
</evidence>
<comment type="pathway">
    <text evidence="1">Cofactor biosynthesis; adenosylcobalamin biosynthesis.</text>
</comment>
<dbReference type="PANTHER" id="PTHR36925:SF1">
    <property type="entry name" value="COBALT-PRECORRIN-6A REDUCTASE"/>
    <property type="match status" value="1"/>
</dbReference>
<dbReference type="Pfam" id="PF02571">
    <property type="entry name" value="CbiJ"/>
    <property type="match status" value="1"/>
</dbReference>
<dbReference type="AlphaFoldDB" id="A0A1J0AGU1"/>
<organism evidence="4 5">
    <name type="scientific">Gloeomargarita lithophora Alchichica-D10</name>
    <dbReference type="NCBI Taxonomy" id="1188229"/>
    <lineage>
        <taxon>Bacteria</taxon>
        <taxon>Bacillati</taxon>
        <taxon>Cyanobacteriota</taxon>
        <taxon>Cyanophyceae</taxon>
        <taxon>Gloeomargaritales</taxon>
        <taxon>Gloeomargaritaceae</taxon>
        <taxon>Gloeomargarita</taxon>
    </lineage>
</organism>
<protein>
    <submittedName>
        <fullName evidence="4">Cobalt-precorrin-6x reductase</fullName>
        <ecNumber evidence="4">1.3.1.54</ecNumber>
    </submittedName>
</protein>
<evidence type="ECO:0000256" key="2">
    <source>
        <dbReference type="ARBA" id="ARBA00022573"/>
    </source>
</evidence>
<dbReference type="KEGG" id="glt:GlitD10_2820"/>
<proteinExistence type="predicted"/>
<evidence type="ECO:0000256" key="1">
    <source>
        <dbReference type="ARBA" id="ARBA00004953"/>
    </source>
</evidence>
<dbReference type="GO" id="GO:0016994">
    <property type="term" value="F:precorrin-6A reductase activity"/>
    <property type="evidence" value="ECO:0007669"/>
    <property type="project" value="UniProtKB-EC"/>
</dbReference>
<dbReference type="UniPathway" id="UPA00148"/>
<dbReference type="Proteomes" id="UP000180235">
    <property type="component" value="Chromosome"/>
</dbReference>
<dbReference type="GO" id="GO:0009236">
    <property type="term" value="P:cobalamin biosynthetic process"/>
    <property type="evidence" value="ECO:0007669"/>
    <property type="project" value="UniProtKB-UniPathway"/>
</dbReference>
<dbReference type="EMBL" id="CP017675">
    <property type="protein sequence ID" value="APB35164.1"/>
    <property type="molecule type" value="Genomic_DNA"/>
</dbReference>
<reference evidence="4 5" key="1">
    <citation type="submission" date="2016-10" db="EMBL/GenBank/DDBJ databases">
        <title>Description of Gloeomargarita lithophora gen. nov., sp. nov., a thylakoid-bearing basal-branching cyanobacterium with intracellular carbonates, and proposal for Gloeomargaritales ord. nov.</title>
        <authorList>
            <person name="Moreira D."/>
            <person name="Tavera R."/>
            <person name="Benzerara K."/>
            <person name="Skouri-Panet F."/>
            <person name="Couradeau E."/>
            <person name="Gerard E."/>
            <person name="Loussert C."/>
            <person name="Novelo E."/>
            <person name="Zivanovic Y."/>
            <person name="Lopez-Garcia P."/>
        </authorList>
    </citation>
    <scope>NUCLEOTIDE SEQUENCE [LARGE SCALE GENOMIC DNA]</scope>
    <source>
        <strain evidence="4 5">D10</strain>
    </source>
</reference>
<evidence type="ECO:0000313" key="5">
    <source>
        <dbReference type="Proteomes" id="UP000180235"/>
    </source>
</evidence>
<dbReference type="OrthoDB" id="9780707at2"/>
<evidence type="ECO:0000256" key="3">
    <source>
        <dbReference type="ARBA" id="ARBA00023002"/>
    </source>
</evidence>
<dbReference type="STRING" id="1188229.GlitD10_2820"/>
<keyword evidence="2" id="KW-0169">Cobalamin biosynthesis</keyword>
<name>A0A1J0AGU1_9CYAN</name>
<dbReference type="InterPro" id="IPR003723">
    <property type="entry name" value="Precorrin-6x_reduct"/>
</dbReference>
<sequence>MTLWLIGGTRESAELAPHLPNNCVITVTTERAKNLYTQTDCPVVVTRFTRENIGAFIENYHITKILDVSHPHAVQISQLAIECSGQYNLAYLRYERPQIITRISNCFYWQNLTELLTSDQFNQCYPQRILITLGYRQLPILKNFWGKHTWFVRIIPDPIALSAALETGFSPQNILALWPPVALDLERAIWQNWGITQVIAKASGAPGGEDVKQQLAEELGVVLHLLKRPGMTYPQSTDDLRVALIFAQG</sequence>
<dbReference type="EC" id="1.3.1.54" evidence="4"/>